<dbReference type="Gene3D" id="2.130.10.10">
    <property type="entry name" value="YVTN repeat-like/Quinoprotein amine dehydrogenase"/>
    <property type="match status" value="1"/>
</dbReference>
<evidence type="ECO:0000313" key="7">
    <source>
        <dbReference type="Proteomes" id="UP000694941"/>
    </source>
</evidence>
<evidence type="ECO:0000256" key="4">
    <source>
        <dbReference type="ARBA" id="ARBA00023204"/>
    </source>
</evidence>
<evidence type="ECO:0000313" key="8">
    <source>
        <dbReference type="RefSeq" id="XP_013783213.1"/>
    </source>
</evidence>
<evidence type="ECO:0000256" key="1">
    <source>
        <dbReference type="ARBA" id="ARBA00022574"/>
    </source>
</evidence>
<organism evidence="7 9">
    <name type="scientific">Limulus polyphemus</name>
    <name type="common">Atlantic horseshoe crab</name>
    <dbReference type="NCBI Taxonomy" id="6850"/>
    <lineage>
        <taxon>Eukaryota</taxon>
        <taxon>Metazoa</taxon>
        <taxon>Ecdysozoa</taxon>
        <taxon>Arthropoda</taxon>
        <taxon>Chelicerata</taxon>
        <taxon>Merostomata</taxon>
        <taxon>Xiphosura</taxon>
        <taxon>Limulidae</taxon>
        <taxon>Limulus</taxon>
    </lineage>
</organism>
<feature type="domain" description="Leucine-rich repeat and WD repeat-containing protein 1 WD" evidence="6">
    <location>
        <begin position="158"/>
        <end position="220"/>
    </location>
</feature>
<evidence type="ECO:0000256" key="2">
    <source>
        <dbReference type="ARBA" id="ARBA00022737"/>
    </source>
</evidence>
<feature type="repeat" description="WD" evidence="5">
    <location>
        <begin position="184"/>
        <end position="220"/>
    </location>
</feature>
<name>A0ABM1T5Z2_LIMPO</name>
<dbReference type="InterPro" id="IPR036322">
    <property type="entry name" value="WD40_repeat_dom_sf"/>
</dbReference>
<dbReference type="Pfam" id="PF23215">
    <property type="entry name" value="WD_LRWD1"/>
    <property type="match status" value="1"/>
</dbReference>
<dbReference type="RefSeq" id="XP_013783213.1">
    <property type="nucleotide sequence ID" value="XM_013927759.2"/>
</dbReference>
<evidence type="ECO:0000256" key="3">
    <source>
        <dbReference type="ARBA" id="ARBA00022763"/>
    </source>
</evidence>
<keyword evidence="7" id="KW-1185">Reference proteome</keyword>
<dbReference type="PROSITE" id="PS50294">
    <property type="entry name" value="WD_REPEATS_REGION"/>
    <property type="match status" value="2"/>
</dbReference>
<dbReference type="InterPro" id="IPR015943">
    <property type="entry name" value="WD40/YVTN_repeat-like_dom_sf"/>
</dbReference>
<accession>A0ABM1T5Z2</accession>
<dbReference type="Pfam" id="PF00400">
    <property type="entry name" value="WD40"/>
    <property type="match status" value="4"/>
</dbReference>
<sequence length="404" mass="44698">MAMLSFLHQVWNGSVRPTSLIQAEATRRLLSLELSKLRDVEQAHTSSVNSIDIENIENRYLLSGGADGTICIHELDNYSGTPQYTCKVICKVSRRSRHAHKFSVESVQWYPFDTGLFTSGSMDCQLKVWDTNTLKPAEVFTMPGKIYSHSLSSVATHHSLIAVATSHSRVTLVDMRTGGCSHELRGHKSSVLSIQWSPVAETLLATGSKDNRLLLWDIRSAKGHLCAFDQHNGEAVAAGYSGKTAHDGTVSGLSFTQDGLFLVSCGTDDRVRLWDVALGRNSLVNFGKVVNDSCKTVKMAVTQSCDPPLVFVPSEGRVLVYSLVTGELFDTLIGHFNLVNCCALRQPHHELYSGGNDRNILIWIPDSDQEVCYEDYTRTAMKSKEATSKHTNNLRVDNWSSDED</sequence>
<dbReference type="RefSeq" id="XP_022251298.1">
    <property type="nucleotide sequence ID" value="XM_022395590.1"/>
</dbReference>
<evidence type="ECO:0000313" key="9">
    <source>
        <dbReference type="RefSeq" id="XP_022251298.1"/>
    </source>
</evidence>
<dbReference type="InterPro" id="IPR056160">
    <property type="entry name" value="WD_LRWD1"/>
</dbReference>
<evidence type="ECO:0000256" key="5">
    <source>
        <dbReference type="PROSITE-ProRule" id="PRU00221"/>
    </source>
</evidence>
<keyword evidence="1 5" id="KW-0853">WD repeat</keyword>
<keyword evidence="2" id="KW-0677">Repeat</keyword>
<dbReference type="PANTHER" id="PTHR46202:SF1">
    <property type="entry name" value="DNA EXCISION REPAIR PROTEIN ERCC-8"/>
    <property type="match status" value="1"/>
</dbReference>
<feature type="repeat" description="WD" evidence="5">
    <location>
        <begin position="97"/>
        <end position="139"/>
    </location>
</feature>
<dbReference type="PRINTS" id="PR00320">
    <property type="entry name" value="GPROTEINBRPT"/>
</dbReference>
<dbReference type="PANTHER" id="PTHR46202">
    <property type="entry name" value="DNA EXCISION REPAIR PROTEIN ERCC-8"/>
    <property type="match status" value="1"/>
</dbReference>
<feature type="repeat" description="WD" evidence="5">
    <location>
        <begin position="243"/>
        <end position="284"/>
    </location>
</feature>
<feature type="repeat" description="WD" evidence="5">
    <location>
        <begin position="332"/>
        <end position="363"/>
    </location>
</feature>
<dbReference type="GeneID" id="106467410"/>
<dbReference type="Proteomes" id="UP000694941">
    <property type="component" value="Unplaced"/>
</dbReference>
<dbReference type="InterPro" id="IPR042238">
    <property type="entry name" value="Rad28/ERCC8/Ckn1/ATCSA-1"/>
</dbReference>
<dbReference type="PROSITE" id="PS00678">
    <property type="entry name" value="WD_REPEATS_1"/>
    <property type="match status" value="2"/>
</dbReference>
<gene>
    <name evidence="8 9" type="primary">LOC106467410</name>
</gene>
<evidence type="ECO:0000259" key="6">
    <source>
        <dbReference type="Pfam" id="PF23215"/>
    </source>
</evidence>
<keyword evidence="4" id="KW-0234">DNA repair</keyword>
<keyword evidence="3" id="KW-0227">DNA damage</keyword>
<reference evidence="8 9" key="1">
    <citation type="submission" date="2025-05" db="UniProtKB">
        <authorList>
            <consortium name="RefSeq"/>
        </authorList>
    </citation>
    <scope>IDENTIFICATION</scope>
    <source>
        <tissue evidence="8 9">Muscle</tissue>
    </source>
</reference>
<dbReference type="SUPFAM" id="SSF50978">
    <property type="entry name" value="WD40 repeat-like"/>
    <property type="match status" value="1"/>
</dbReference>
<dbReference type="InterPro" id="IPR001680">
    <property type="entry name" value="WD40_rpt"/>
</dbReference>
<dbReference type="InterPro" id="IPR019775">
    <property type="entry name" value="WD40_repeat_CS"/>
</dbReference>
<dbReference type="SMART" id="SM00320">
    <property type="entry name" value="WD40"/>
    <property type="match status" value="5"/>
</dbReference>
<proteinExistence type="predicted"/>
<dbReference type="PROSITE" id="PS50082">
    <property type="entry name" value="WD_REPEATS_2"/>
    <property type="match status" value="4"/>
</dbReference>
<protein>
    <submittedName>
        <fullName evidence="8 9">DNA excision repair protein ERCC-8-like</fullName>
    </submittedName>
</protein>
<dbReference type="InterPro" id="IPR020472">
    <property type="entry name" value="WD40_PAC1"/>
</dbReference>